<keyword evidence="1" id="KW-0732">Signal</keyword>
<accession>A0AAW9RNK1</accession>
<comment type="caution">
    <text evidence="2">The sequence shown here is derived from an EMBL/GenBank/DDBJ whole genome shotgun (WGS) entry which is preliminary data.</text>
</comment>
<evidence type="ECO:0000256" key="1">
    <source>
        <dbReference type="SAM" id="SignalP"/>
    </source>
</evidence>
<dbReference type="Proteomes" id="UP001378188">
    <property type="component" value="Unassembled WGS sequence"/>
</dbReference>
<organism evidence="2 3">
    <name type="scientific">Microbaculum marinum</name>
    <dbReference type="NCBI Taxonomy" id="1764581"/>
    <lineage>
        <taxon>Bacteria</taxon>
        <taxon>Pseudomonadati</taxon>
        <taxon>Pseudomonadota</taxon>
        <taxon>Alphaproteobacteria</taxon>
        <taxon>Hyphomicrobiales</taxon>
        <taxon>Tepidamorphaceae</taxon>
        <taxon>Microbaculum</taxon>
    </lineage>
</organism>
<dbReference type="EMBL" id="JAZHOF010000003">
    <property type="protein sequence ID" value="MEJ8571381.1"/>
    <property type="molecule type" value="Genomic_DNA"/>
</dbReference>
<keyword evidence="3" id="KW-1185">Reference proteome</keyword>
<feature type="chain" id="PRO_5043903338" evidence="1">
    <location>
        <begin position="25"/>
        <end position="133"/>
    </location>
</feature>
<gene>
    <name evidence="2" type="ORF">V3328_07855</name>
</gene>
<protein>
    <submittedName>
        <fullName evidence="2">Uncharacterized protein</fullName>
    </submittedName>
</protein>
<sequence length="133" mass="13945">MTFRSWCVAIAASAAIAAATTGGAARTSDPASPACGDLQYSRSVLDRMVEDGRAAVLTDLEGETARLWISMLNQYPPRTAYPGDAVIAVVSDTTRGNVMVAIYSEGCELGVGAMPASVYRTISEAVEKRVPQA</sequence>
<dbReference type="AlphaFoldDB" id="A0AAW9RNK1"/>
<reference evidence="2 3" key="1">
    <citation type="submission" date="2024-02" db="EMBL/GenBank/DDBJ databases">
        <title>Genome analysis and characterization of Microbaculum marinisediminis sp. nov., isolated from marine sediment.</title>
        <authorList>
            <person name="Du Z.-J."/>
            <person name="Ye Y.-Q."/>
            <person name="Zhang Z.-R."/>
            <person name="Yuan S.-M."/>
            <person name="Zhang X.-Y."/>
        </authorList>
    </citation>
    <scope>NUCLEOTIDE SEQUENCE [LARGE SCALE GENOMIC DNA]</scope>
    <source>
        <strain evidence="2 3">SDUM1044001</strain>
    </source>
</reference>
<proteinExistence type="predicted"/>
<feature type="signal peptide" evidence="1">
    <location>
        <begin position="1"/>
        <end position="24"/>
    </location>
</feature>
<evidence type="ECO:0000313" key="3">
    <source>
        <dbReference type="Proteomes" id="UP001378188"/>
    </source>
</evidence>
<evidence type="ECO:0000313" key="2">
    <source>
        <dbReference type="EMBL" id="MEJ8571381.1"/>
    </source>
</evidence>
<dbReference type="RefSeq" id="WP_340329083.1">
    <property type="nucleotide sequence ID" value="NZ_JAZHOF010000003.1"/>
</dbReference>
<name>A0AAW9RNK1_9HYPH</name>